<dbReference type="PROSITE" id="PS50885">
    <property type="entry name" value="HAMP"/>
    <property type="match status" value="1"/>
</dbReference>
<dbReference type="SUPFAM" id="SSF58104">
    <property type="entry name" value="Methyl-accepting chemotaxis protein (MCP) signaling domain"/>
    <property type="match status" value="1"/>
</dbReference>
<dbReference type="Proteomes" id="UP000561045">
    <property type="component" value="Unassembled WGS sequence"/>
</dbReference>
<dbReference type="EMBL" id="JACIET010000002">
    <property type="protein sequence ID" value="MBB4013272.1"/>
    <property type="molecule type" value="Genomic_DNA"/>
</dbReference>
<proteinExistence type="inferred from homology"/>
<comment type="similarity">
    <text evidence="3">Belongs to the methyl-accepting chemotaxis (MCP) protein family.</text>
</comment>
<dbReference type="PANTHER" id="PTHR32089:SF112">
    <property type="entry name" value="LYSOZYME-LIKE PROTEIN-RELATED"/>
    <property type="match status" value="1"/>
</dbReference>
<evidence type="ECO:0000313" key="7">
    <source>
        <dbReference type="EMBL" id="MBB4013272.1"/>
    </source>
</evidence>
<feature type="domain" description="HAMP" evidence="6">
    <location>
        <begin position="211"/>
        <end position="263"/>
    </location>
</feature>
<dbReference type="Gene3D" id="1.10.287.950">
    <property type="entry name" value="Methyl-accepting chemotaxis protein"/>
    <property type="match status" value="1"/>
</dbReference>
<reference evidence="7 8" key="1">
    <citation type="submission" date="2020-08" db="EMBL/GenBank/DDBJ databases">
        <title>Genomic Encyclopedia of Type Strains, Phase IV (KMG-IV): sequencing the most valuable type-strain genomes for metagenomic binning, comparative biology and taxonomic classification.</title>
        <authorList>
            <person name="Goeker M."/>
        </authorList>
    </citation>
    <scope>NUCLEOTIDE SEQUENCE [LARGE SCALE GENOMIC DNA]</scope>
    <source>
        <strain evidence="7 8">DSM 106739</strain>
    </source>
</reference>
<evidence type="ECO:0000256" key="4">
    <source>
        <dbReference type="PROSITE-ProRule" id="PRU00284"/>
    </source>
</evidence>
<dbReference type="PANTHER" id="PTHR32089">
    <property type="entry name" value="METHYL-ACCEPTING CHEMOTAXIS PROTEIN MCPB"/>
    <property type="match status" value="1"/>
</dbReference>
<protein>
    <submittedName>
        <fullName evidence="7">Methyl-accepting chemotaxis protein</fullName>
    </submittedName>
</protein>
<name>A0A840BNN4_9RHOO</name>
<feature type="domain" description="Methyl-accepting transducer" evidence="5">
    <location>
        <begin position="268"/>
        <end position="504"/>
    </location>
</feature>
<evidence type="ECO:0000259" key="6">
    <source>
        <dbReference type="PROSITE" id="PS50885"/>
    </source>
</evidence>
<organism evidence="7 8">
    <name type="scientific">Niveibacterium umoris</name>
    <dbReference type="NCBI Taxonomy" id="1193620"/>
    <lineage>
        <taxon>Bacteria</taxon>
        <taxon>Pseudomonadati</taxon>
        <taxon>Pseudomonadota</taxon>
        <taxon>Betaproteobacteria</taxon>
        <taxon>Rhodocyclales</taxon>
        <taxon>Rhodocyclaceae</taxon>
        <taxon>Niveibacterium</taxon>
    </lineage>
</organism>
<comment type="subcellular location">
    <subcellularLocation>
        <location evidence="1">Membrane</location>
    </subcellularLocation>
</comment>
<sequence>MFKNLRISSRLVLLSSFLLALVVVVVIIGRNGLSSATEKIESAYVAHTVPMSQLGVSLDTLHRSRMRIVLAMETQYVKTAEEHFEAMRKLDAEALKGLQAAFKTMDDPAAKKQIKAFQSSYKDFTESRDKLVKMYGEGDRMQAVSEFRSNALPAFEQAIDALTALLKMQVKDTEASNAEVAATATKIKNSTMAIALVGLVAAAALSFSIIRSVTRPLGQSVKLAEKIAAGDLSTEIRVERHDETGKLLAALGAMQEQLRTMIGAIEQSSANIAGAAQHLNNAYHEIEGSASQQNEAAAGIAAAVQEMTAGLDHVAERAARVREEAQNAHRMSEEGSVLAEAASGEVGRVAESVNTAASNIGRLEEHSTRISGIAGIIKEIADQTNLLALNAAIEAARAGEQGRGFAVVADEVRKLAEKTGKATSEIMTALGAIHGETESVARVMRASATQANSSVEAISRLGPALGSLKSGADTTRHEVAELVETYNEQSAASHAIAEHIERIAQMSDSTNAAITRSAGSVGDLEAMASELRAAVSKFRL</sequence>
<evidence type="ECO:0000256" key="1">
    <source>
        <dbReference type="ARBA" id="ARBA00004370"/>
    </source>
</evidence>
<dbReference type="PROSITE" id="PS50111">
    <property type="entry name" value="CHEMOTAXIS_TRANSDUC_2"/>
    <property type="match status" value="1"/>
</dbReference>
<dbReference type="GO" id="GO:0006935">
    <property type="term" value="P:chemotaxis"/>
    <property type="evidence" value="ECO:0007669"/>
    <property type="project" value="UniProtKB-ARBA"/>
</dbReference>
<keyword evidence="8" id="KW-1185">Reference proteome</keyword>
<evidence type="ECO:0000256" key="3">
    <source>
        <dbReference type="ARBA" id="ARBA00029447"/>
    </source>
</evidence>
<dbReference type="SMART" id="SM00283">
    <property type="entry name" value="MA"/>
    <property type="match status" value="1"/>
</dbReference>
<dbReference type="AlphaFoldDB" id="A0A840BNN4"/>
<dbReference type="InterPro" id="IPR003660">
    <property type="entry name" value="HAMP_dom"/>
</dbReference>
<dbReference type="Pfam" id="PF12729">
    <property type="entry name" value="4HB_MCP_1"/>
    <property type="match status" value="1"/>
</dbReference>
<dbReference type="FunFam" id="1.10.287.950:FF:000001">
    <property type="entry name" value="Methyl-accepting chemotaxis sensory transducer"/>
    <property type="match status" value="1"/>
</dbReference>
<dbReference type="Gene3D" id="6.10.340.10">
    <property type="match status" value="1"/>
</dbReference>
<dbReference type="Pfam" id="PF00015">
    <property type="entry name" value="MCPsignal"/>
    <property type="match status" value="1"/>
</dbReference>
<dbReference type="Pfam" id="PF00672">
    <property type="entry name" value="HAMP"/>
    <property type="match status" value="1"/>
</dbReference>
<evidence type="ECO:0000256" key="2">
    <source>
        <dbReference type="ARBA" id="ARBA00023224"/>
    </source>
</evidence>
<dbReference type="InterPro" id="IPR004089">
    <property type="entry name" value="MCPsignal_dom"/>
</dbReference>
<dbReference type="InterPro" id="IPR024478">
    <property type="entry name" value="HlyB_4HB_MCP"/>
</dbReference>
<gene>
    <name evidence="7" type="ORF">GGR36_002618</name>
</gene>
<comment type="caution">
    <text evidence="7">The sequence shown here is derived from an EMBL/GenBank/DDBJ whole genome shotgun (WGS) entry which is preliminary data.</text>
</comment>
<dbReference type="SMART" id="SM00304">
    <property type="entry name" value="HAMP"/>
    <property type="match status" value="2"/>
</dbReference>
<accession>A0A840BNN4</accession>
<dbReference type="GO" id="GO:0016020">
    <property type="term" value="C:membrane"/>
    <property type="evidence" value="ECO:0007669"/>
    <property type="project" value="UniProtKB-SubCell"/>
</dbReference>
<keyword evidence="2 4" id="KW-0807">Transducer</keyword>
<dbReference type="GO" id="GO:0007165">
    <property type="term" value="P:signal transduction"/>
    <property type="evidence" value="ECO:0007669"/>
    <property type="project" value="UniProtKB-KW"/>
</dbReference>
<evidence type="ECO:0000259" key="5">
    <source>
        <dbReference type="PROSITE" id="PS50111"/>
    </source>
</evidence>
<evidence type="ECO:0000313" key="8">
    <source>
        <dbReference type="Proteomes" id="UP000561045"/>
    </source>
</evidence>
<dbReference type="RefSeq" id="WP_183635168.1">
    <property type="nucleotide sequence ID" value="NZ_BAABLE010000005.1"/>
</dbReference>
<dbReference type="CDD" id="cd06225">
    <property type="entry name" value="HAMP"/>
    <property type="match status" value="1"/>
</dbReference>